<dbReference type="EMBL" id="VFIP01000026">
    <property type="protein sequence ID" value="TWR89782.1"/>
    <property type="molecule type" value="Genomic_DNA"/>
</dbReference>
<proteinExistence type="predicted"/>
<dbReference type="PROSITE" id="PS50113">
    <property type="entry name" value="PAC"/>
    <property type="match status" value="1"/>
</dbReference>
<gene>
    <name evidence="9" type="ORF">FJD37_14285</name>
</gene>
<organism evidence="9 10">
    <name type="scientific">Pseudomonas saxonica</name>
    <dbReference type="NCBI Taxonomy" id="2600598"/>
    <lineage>
        <taxon>Bacteria</taxon>
        <taxon>Pseudomonadati</taxon>
        <taxon>Pseudomonadota</taxon>
        <taxon>Gammaproteobacteria</taxon>
        <taxon>Pseudomonadales</taxon>
        <taxon>Pseudomonadaceae</taxon>
        <taxon>Pseudomonas</taxon>
    </lineage>
</organism>
<dbReference type="Gene3D" id="3.20.20.450">
    <property type="entry name" value="EAL domain"/>
    <property type="match status" value="1"/>
</dbReference>
<dbReference type="InterPro" id="IPR001610">
    <property type="entry name" value="PAC"/>
</dbReference>
<dbReference type="InterPro" id="IPR035919">
    <property type="entry name" value="EAL_sf"/>
</dbReference>
<dbReference type="PROSITE" id="PS50887">
    <property type="entry name" value="GGDEF"/>
    <property type="match status" value="1"/>
</dbReference>
<dbReference type="InterPro" id="IPR000160">
    <property type="entry name" value="GGDEF_dom"/>
</dbReference>
<dbReference type="Gene3D" id="3.30.450.20">
    <property type="entry name" value="PAS domain"/>
    <property type="match status" value="1"/>
</dbReference>
<evidence type="ECO:0000259" key="8">
    <source>
        <dbReference type="PROSITE" id="PS50887"/>
    </source>
</evidence>
<dbReference type="SUPFAM" id="SSF141868">
    <property type="entry name" value="EAL domain-like"/>
    <property type="match status" value="1"/>
</dbReference>
<evidence type="ECO:0000259" key="5">
    <source>
        <dbReference type="PROSITE" id="PS50112"/>
    </source>
</evidence>
<feature type="domain" description="PAS" evidence="5">
    <location>
        <begin position="68"/>
        <end position="116"/>
    </location>
</feature>
<dbReference type="PROSITE" id="PS50112">
    <property type="entry name" value="PAS"/>
    <property type="match status" value="1"/>
</dbReference>
<dbReference type="NCBIfam" id="TIGR00229">
    <property type="entry name" value="sensory_box"/>
    <property type="match status" value="1"/>
</dbReference>
<dbReference type="FunFam" id="3.20.20.450:FF:000001">
    <property type="entry name" value="Cyclic di-GMP phosphodiesterase yahA"/>
    <property type="match status" value="1"/>
</dbReference>
<dbReference type="Proteomes" id="UP000317901">
    <property type="component" value="Unassembled WGS sequence"/>
</dbReference>
<feature type="domain" description="EAL" evidence="7">
    <location>
        <begin position="367"/>
        <end position="621"/>
    </location>
</feature>
<dbReference type="InterPro" id="IPR000014">
    <property type="entry name" value="PAS"/>
</dbReference>
<evidence type="ECO:0000256" key="3">
    <source>
        <dbReference type="SAM" id="Coils"/>
    </source>
</evidence>
<evidence type="ECO:0000313" key="9">
    <source>
        <dbReference type="EMBL" id="TWR89782.1"/>
    </source>
</evidence>
<dbReference type="Pfam" id="PF13426">
    <property type="entry name" value="PAS_9"/>
    <property type="match status" value="1"/>
</dbReference>
<dbReference type="PANTHER" id="PTHR44757:SF2">
    <property type="entry name" value="BIOFILM ARCHITECTURE MAINTENANCE PROTEIN MBAA"/>
    <property type="match status" value="1"/>
</dbReference>
<dbReference type="EC" id="3.1.4.52" evidence="1"/>
<dbReference type="PROSITE" id="PS50883">
    <property type="entry name" value="EAL"/>
    <property type="match status" value="1"/>
</dbReference>
<feature type="domain" description="GGDEF" evidence="8">
    <location>
        <begin position="225"/>
        <end position="358"/>
    </location>
</feature>
<evidence type="ECO:0000256" key="1">
    <source>
        <dbReference type="ARBA" id="ARBA00012282"/>
    </source>
</evidence>
<dbReference type="SUPFAM" id="SSF55073">
    <property type="entry name" value="Nucleotide cyclase"/>
    <property type="match status" value="1"/>
</dbReference>
<feature type="domain" description="PAC" evidence="6">
    <location>
        <begin position="139"/>
        <end position="193"/>
    </location>
</feature>
<comment type="caution">
    <text evidence="9">The sequence shown here is derived from an EMBL/GenBank/DDBJ whole genome shotgun (WGS) entry which is preliminary data.</text>
</comment>
<evidence type="ECO:0000313" key="10">
    <source>
        <dbReference type="Proteomes" id="UP000317901"/>
    </source>
</evidence>
<evidence type="ECO:0000259" key="7">
    <source>
        <dbReference type="PROSITE" id="PS50883"/>
    </source>
</evidence>
<dbReference type="Gene3D" id="3.30.70.270">
    <property type="match status" value="1"/>
</dbReference>
<dbReference type="CDD" id="cd00130">
    <property type="entry name" value="PAS"/>
    <property type="match status" value="1"/>
</dbReference>
<accession>A0A5C5PWH6</accession>
<dbReference type="InterPro" id="IPR000700">
    <property type="entry name" value="PAS-assoc_C"/>
</dbReference>
<keyword evidence="4" id="KW-0812">Transmembrane</keyword>
<keyword evidence="4" id="KW-1133">Transmembrane helix</keyword>
<dbReference type="SUPFAM" id="SSF55785">
    <property type="entry name" value="PYP-like sensor domain (PAS domain)"/>
    <property type="match status" value="1"/>
</dbReference>
<dbReference type="Pfam" id="PF00563">
    <property type="entry name" value="EAL"/>
    <property type="match status" value="1"/>
</dbReference>
<dbReference type="InterPro" id="IPR035965">
    <property type="entry name" value="PAS-like_dom_sf"/>
</dbReference>
<dbReference type="PANTHER" id="PTHR44757">
    <property type="entry name" value="DIGUANYLATE CYCLASE DGCP"/>
    <property type="match status" value="1"/>
</dbReference>
<dbReference type="InterPro" id="IPR029787">
    <property type="entry name" value="Nucleotide_cyclase"/>
</dbReference>
<sequence>MIQGFSSLGTSFGIGAGCLLSLGAVLVWQVKKRYVAGNAQQQKLLDDLQLANARSEQLNAVLAREIEQRRLAATVFEAASEGIVILDPAYTILAVNQAFSCISGYSVEELVGHRVIELACGRDAFRHSLTIQGSLDLQDSWQGELVEARKNGELYPQWLQLKVVRDGADTISHIVAFISDLSARRISEERVRHLTHFDELTGLANRLLFKERLEEANQRSRPGSSSLALLHIDLDRFKRLNDSLGHELADQVLQHVAERMKKAMPEADTIARLSGDEFAVLFDTYGSLTSLARVTTRLLSKLGRPLMIDGHELVISASIGISLMNDSARDSAMLVNQASQAMQQAKHIGGGTFQFFSHSLQHGTLERFQLENQLRKAIVEDQLNVFYQPKLCLKTGRLHAAEALVRWDHPQLGSVPPSDFIALAEETGLIAAIGEFVLREACRQACEWQRAGLAPIRVSVNLSGHQLRQGKLVSQVRQVLEETGLAPHCLELELTESQLLDNVESVIVAFQQLHELGVKLAIDDFGTGYSSLSYLKRFAVDYVKIDKTFIRGVGRCSEDDAITIAIIAMAHSLDLQVVAEGVEDETQLAFLKHQQCDEVQGYLISRPVNATALGDLLRCGVVIL</sequence>
<dbReference type="Pfam" id="PF00990">
    <property type="entry name" value="GGDEF"/>
    <property type="match status" value="1"/>
</dbReference>
<keyword evidence="3" id="KW-0175">Coiled coil</keyword>
<dbReference type="AlphaFoldDB" id="A0A5C5PWH6"/>
<dbReference type="GO" id="GO:0071111">
    <property type="term" value="F:cyclic-guanylate-specific phosphodiesterase activity"/>
    <property type="evidence" value="ECO:0007669"/>
    <property type="project" value="UniProtKB-EC"/>
</dbReference>
<dbReference type="OrthoDB" id="9804951at2"/>
<dbReference type="NCBIfam" id="TIGR00254">
    <property type="entry name" value="GGDEF"/>
    <property type="match status" value="1"/>
</dbReference>
<dbReference type="InterPro" id="IPR043128">
    <property type="entry name" value="Rev_trsase/Diguanyl_cyclase"/>
</dbReference>
<keyword evidence="4" id="KW-0472">Membrane</keyword>
<evidence type="ECO:0000256" key="2">
    <source>
        <dbReference type="ARBA" id="ARBA00022636"/>
    </source>
</evidence>
<dbReference type="CDD" id="cd01949">
    <property type="entry name" value="GGDEF"/>
    <property type="match status" value="1"/>
</dbReference>
<feature type="transmembrane region" description="Helical" evidence="4">
    <location>
        <begin position="12"/>
        <end position="30"/>
    </location>
</feature>
<keyword evidence="2" id="KW-0973">c-di-GMP</keyword>
<dbReference type="InterPro" id="IPR052155">
    <property type="entry name" value="Biofilm_reg_signaling"/>
</dbReference>
<dbReference type="SMART" id="SM00091">
    <property type="entry name" value="PAS"/>
    <property type="match status" value="1"/>
</dbReference>
<dbReference type="SMART" id="SM00052">
    <property type="entry name" value="EAL"/>
    <property type="match status" value="1"/>
</dbReference>
<name>A0A5C5PWH6_9PSED</name>
<feature type="coiled-coil region" evidence="3">
    <location>
        <begin position="38"/>
        <end position="65"/>
    </location>
</feature>
<evidence type="ECO:0000256" key="4">
    <source>
        <dbReference type="SAM" id="Phobius"/>
    </source>
</evidence>
<protein>
    <recommendedName>
        <fullName evidence="1">cyclic-guanylate-specific phosphodiesterase</fullName>
        <ecNumber evidence="1">3.1.4.52</ecNumber>
    </recommendedName>
</protein>
<dbReference type="InterPro" id="IPR001633">
    <property type="entry name" value="EAL_dom"/>
</dbReference>
<dbReference type="SMART" id="SM00086">
    <property type="entry name" value="PAC"/>
    <property type="match status" value="1"/>
</dbReference>
<dbReference type="SMART" id="SM00267">
    <property type="entry name" value="GGDEF"/>
    <property type="match status" value="1"/>
</dbReference>
<evidence type="ECO:0000259" key="6">
    <source>
        <dbReference type="PROSITE" id="PS50113"/>
    </source>
</evidence>
<reference evidence="9 10" key="1">
    <citation type="submission" date="2019-06" db="EMBL/GenBank/DDBJ databases">
        <title>Pseudomonas bimorpha sp. nov. isolated from bovine raw milk and skim milk concentrate.</title>
        <authorList>
            <person name="Hofmann K."/>
            <person name="Huptas C."/>
            <person name="Doll E."/>
            <person name="Scherer S."/>
            <person name="Wenning M."/>
        </authorList>
    </citation>
    <scope>NUCLEOTIDE SEQUENCE [LARGE SCALE GENOMIC DNA]</scope>
    <source>
        <strain evidence="9 10">DSM 108990</strain>
    </source>
</reference>
<dbReference type="CDD" id="cd01948">
    <property type="entry name" value="EAL"/>
    <property type="match status" value="1"/>
</dbReference>